<evidence type="ECO:0000259" key="5">
    <source>
        <dbReference type="Pfam" id="PF18052"/>
    </source>
</evidence>
<dbReference type="Pfam" id="PF14223">
    <property type="entry name" value="Retrotran_gag_2"/>
    <property type="match status" value="1"/>
</dbReference>
<keyword evidence="3" id="KW-0611">Plant defense</keyword>
<dbReference type="Proteomes" id="UP000504609">
    <property type="component" value="Unplaced"/>
</dbReference>
<dbReference type="RefSeq" id="XP_022925452.1">
    <property type="nucleotide sequence ID" value="XM_023069684.1"/>
</dbReference>
<gene>
    <name evidence="7" type="primary">LOC111432750</name>
</gene>
<dbReference type="GO" id="GO:0043531">
    <property type="term" value="F:ADP binding"/>
    <property type="evidence" value="ECO:0007669"/>
    <property type="project" value="InterPro"/>
</dbReference>
<protein>
    <submittedName>
        <fullName evidence="7">Disease resistance protein RGA2-like</fullName>
    </submittedName>
</protein>
<dbReference type="Pfam" id="PF00931">
    <property type="entry name" value="NB-ARC"/>
    <property type="match status" value="1"/>
</dbReference>
<reference evidence="7" key="1">
    <citation type="submission" date="2025-08" db="UniProtKB">
        <authorList>
            <consortium name="RefSeq"/>
        </authorList>
    </citation>
    <scope>IDENTIFICATION</scope>
    <source>
        <tissue evidence="7">Young leaves</tissue>
    </source>
</reference>
<organism evidence="6 7">
    <name type="scientific">Cucurbita moschata</name>
    <name type="common">Winter crookneck squash</name>
    <name type="synonym">Cucurbita pepo var. moschata</name>
    <dbReference type="NCBI Taxonomy" id="3662"/>
    <lineage>
        <taxon>Eukaryota</taxon>
        <taxon>Viridiplantae</taxon>
        <taxon>Streptophyta</taxon>
        <taxon>Embryophyta</taxon>
        <taxon>Tracheophyta</taxon>
        <taxon>Spermatophyta</taxon>
        <taxon>Magnoliopsida</taxon>
        <taxon>eudicotyledons</taxon>
        <taxon>Gunneridae</taxon>
        <taxon>Pentapetalae</taxon>
        <taxon>rosids</taxon>
        <taxon>fabids</taxon>
        <taxon>Cucurbitales</taxon>
        <taxon>Cucurbitaceae</taxon>
        <taxon>Cucurbiteae</taxon>
        <taxon>Cucurbita</taxon>
    </lineage>
</organism>
<evidence type="ECO:0000313" key="6">
    <source>
        <dbReference type="Proteomes" id="UP000504609"/>
    </source>
</evidence>
<feature type="domain" description="Disease resistance N-terminal" evidence="5">
    <location>
        <begin position="1"/>
        <end position="56"/>
    </location>
</feature>
<dbReference type="Pfam" id="PF18052">
    <property type="entry name" value="Rx_N"/>
    <property type="match status" value="1"/>
</dbReference>
<dbReference type="GO" id="GO:0006952">
    <property type="term" value="P:defense response"/>
    <property type="evidence" value="ECO:0007669"/>
    <property type="project" value="UniProtKB-KW"/>
</dbReference>
<accession>A0A6J1EBR1</accession>
<proteinExistence type="predicted"/>
<dbReference type="KEGG" id="cmos:111432750"/>
<evidence type="ECO:0000256" key="2">
    <source>
        <dbReference type="ARBA" id="ARBA00022741"/>
    </source>
</evidence>
<keyword evidence="6" id="KW-1185">Reference proteome</keyword>
<evidence type="ECO:0000256" key="3">
    <source>
        <dbReference type="ARBA" id="ARBA00022821"/>
    </source>
</evidence>
<evidence type="ECO:0000259" key="4">
    <source>
        <dbReference type="Pfam" id="PF00931"/>
    </source>
</evidence>
<evidence type="ECO:0000313" key="7">
    <source>
        <dbReference type="RefSeq" id="XP_022925452.1"/>
    </source>
</evidence>
<sequence>MKDSLLMAQAIPRDVEKMKVDLDSLKLWVKKLEDIVFQADILLNELAYEDVRLKVEIGKDLLYKKIPPRCVATTFRIGVIGRDTEVSNIVDKLLALKNQETHVVLPIVGTGGLGKTILVKEVFHHDMIKEEFRYNYMAKEIWDYLKAEYEGDERICGMKVLNLIRDFKLQKMKESELVKEYFDRLLSVANKVRLLGYVLGDSKIVEKLLVTVLEKFKAIITTLENTKDLSNISLTELLNALQAQEQMRSMRQEGVIHHANVGEDLTPNAPNVNQLGREAVIYKVKGQVKEVDAQGKESSGS</sequence>
<evidence type="ECO:0000256" key="1">
    <source>
        <dbReference type="ARBA" id="ARBA00022737"/>
    </source>
</evidence>
<dbReference type="PANTHER" id="PTHR35317">
    <property type="entry name" value="OS04G0629600 PROTEIN"/>
    <property type="match status" value="1"/>
</dbReference>
<keyword evidence="1" id="KW-0677">Repeat</keyword>
<name>A0A6J1EBR1_CUCMO</name>
<dbReference type="Gene3D" id="3.40.50.300">
    <property type="entry name" value="P-loop containing nucleotide triphosphate hydrolases"/>
    <property type="match status" value="1"/>
</dbReference>
<dbReference type="InterPro" id="IPR002182">
    <property type="entry name" value="NB-ARC"/>
</dbReference>
<feature type="domain" description="NB-ARC" evidence="4">
    <location>
        <begin position="83"/>
        <end position="133"/>
    </location>
</feature>
<dbReference type="InterPro" id="IPR041118">
    <property type="entry name" value="Rx_N"/>
</dbReference>
<dbReference type="GeneID" id="111432750"/>
<dbReference type="AlphaFoldDB" id="A0A6J1EBR1"/>
<dbReference type="SUPFAM" id="SSF52540">
    <property type="entry name" value="P-loop containing nucleoside triphosphate hydrolases"/>
    <property type="match status" value="1"/>
</dbReference>
<keyword evidence="2" id="KW-0547">Nucleotide-binding</keyword>
<dbReference type="PANTHER" id="PTHR35317:SF11">
    <property type="entry name" value="CCHC-TYPE DOMAIN-CONTAINING PROTEIN"/>
    <property type="match status" value="1"/>
</dbReference>
<dbReference type="InterPro" id="IPR027417">
    <property type="entry name" value="P-loop_NTPase"/>
</dbReference>